<accession>A0A498M952</accession>
<gene>
    <name evidence="8" type="ORF">ROHU_028972</name>
</gene>
<dbReference type="EC" id="3.1.26.4" evidence="2"/>
<evidence type="ECO:0000313" key="9">
    <source>
        <dbReference type="Proteomes" id="UP000290572"/>
    </source>
</evidence>
<keyword evidence="9" id="KW-1185">Reference proteome</keyword>
<reference evidence="8 9" key="1">
    <citation type="submission" date="2018-03" db="EMBL/GenBank/DDBJ databases">
        <title>Draft genome sequence of Rohu Carp (Labeo rohita).</title>
        <authorList>
            <person name="Das P."/>
            <person name="Kushwaha B."/>
            <person name="Joshi C.G."/>
            <person name="Kumar D."/>
            <person name="Nagpure N.S."/>
            <person name="Sahoo L."/>
            <person name="Das S.P."/>
            <person name="Bit A."/>
            <person name="Patnaik S."/>
            <person name="Meher P.K."/>
            <person name="Jayasankar P."/>
            <person name="Koringa P.G."/>
            <person name="Patel N.V."/>
            <person name="Hinsu A.T."/>
            <person name="Kumar R."/>
            <person name="Pandey M."/>
            <person name="Agarwal S."/>
            <person name="Srivastava S."/>
            <person name="Singh M."/>
            <person name="Iquebal M.A."/>
            <person name="Jaiswal S."/>
            <person name="Angadi U.B."/>
            <person name="Kumar N."/>
            <person name="Raza M."/>
            <person name="Shah T.M."/>
            <person name="Rai A."/>
            <person name="Jena J.K."/>
        </authorList>
    </citation>
    <scope>NUCLEOTIDE SEQUENCE [LARGE SCALE GENOMIC DNA]</scope>
    <source>
        <strain evidence="8">DASCIFA01</strain>
        <tissue evidence="8">Testis</tissue>
    </source>
</reference>
<dbReference type="InterPro" id="IPR043502">
    <property type="entry name" value="DNA/RNA_pol_sf"/>
</dbReference>
<protein>
    <recommendedName>
        <fullName evidence="2">ribonuclease H</fullName>
        <ecNumber evidence="2">3.1.26.4</ecNumber>
    </recommendedName>
</protein>
<dbReference type="GO" id="GO:0016779">
    <property type="term" value="F:nucleotidyltransferase activity"/>
    <property type="evidence" value="ECO:0007669"/>
    <property type="project" value="UniProtKB-KW"/>
</dbReference>
<evidence type="ECO:0000256" key="6">
    <source>
        <dbReference type="ARBA" id="ARBA00022759"/>
    </source>
</evidence>
<dbReference type="InterPro" id="IPR000477">
    <property type="entry name" value="RT_dom"/>
</dbReference>
<dbReference type="EMBL" id="QBIY01012958">
    <property type="protein sequence ID" value="RXN13637.1"/>
    <property type="molecule type" value="Genomic_DNA"/>
</dbReference>
<evidence type="ECO:0000256" key="2">
    <source>
        <dbReference type="ARBA" id="ARBA00012180"/>
    </source>
</evidence>
<dbReference type="Gene3D" id="3.30.70.270">
    <property type="match status" value="1"/>
</dbReference>
<dbReference type="Proteomes" id="UP000290572">
    <property type="component" value="Unassembled WGS sequence"/>
</dbReference>
<dbReference type="AlphaFoldDB" id="A0A498M952"/>
<dbReference type="PANTHER" id="PTHR37984:SF5">
    <property type="entry name" value="PROTEIN NYNRIN-LIKE"/>
    <property type="match status" value="1"/>
</dbReference>
<dbReference type="InterPro" id="IPR021109">
    <property type="entry name" value="Peptidase_aspartic_dom_sf"/>
</dbReference>
<feature type="domain" description="Reverse transcriptase" evidence="7">
    <location>
        <begin position="290"/>
        <end position="368"/>
    </location>
</feature>
<evidence type="ECO:0000256" key="4">
    <source>
        <dbReference type="ARBA" id="ARBA00022695"/>
    </source>
</evidence>
<evidence type="ECO:0000313" key="8">
    <source>
        <dbReference type="EMBL" id="RXN13637.1"/>
    </source>
</evidence>
<dbReference type="GO" id="GO:0006508">
    <property type="term" value="P:proteolysis"/>
    <property type="evidence" value="ECO:0007669"/>
    <property type="project" value="InterPro"/>
</dbReference>
<name>A0A498M952_LABRO</name>
<dbReference type="Pfam" id="PF00078">
    <property type="entry name" value="RVT_1"/>
    <property type="match status" value="1"/>
</dbReference>
<dbReference type="InterPro" id="IPR050951">
    <property type="entry name" value="Retrovirus_Pol_polyprotein"/>
</dbReference>
<keyword evidence="6" id="KW-0378">Hydrolase</keyword>
<keyword evidence="3" id="KW-0808">Transferase</keyword>
<organism evidence="8 9">
    <name type="scientific">Labeo rohita</name>
    <name type="common">Indian major carp</name>
    <name type="synonym">Cyprinus rohita</name>
    <dbReference type="NCBI Taxonomy" id="84645"/>
    <lineage>
        <taxon>Eukaryota</taxon>
        <taxon>Metazoa</taxon>
        <taxon>Chordata</taxon>
        <taxon>Craniata</taxon>
        <taxon>Vertebrata</taxon>
        <taxon>Euteleostomi</taxon>
        <taxon>Actinopterygii</taxon>
        <taxon>Neopterygii</taxon>
        <taxon>Teleostei</taxon>
        <taxon>Ostariophysi</taxon>
        <taxon>Cypriniformes</taxon>
        <taxon>Cyprinidae</taxon>
        <taxon>Labeoninae</taxon>
        <taxon>Labeonini</taxon>
        <taxon>Labeo</taxon>
    </lineage>
</organism>
<dbReference type="Pfam" id="PF13650">
    <property type="entry name" value="Asp_protease_2"/>
    <property type="match status" value="1"/>
</dbReference>
<dbReference type="CDD" id="cd01647">
    <property type="entry name" value="RT_LTR"/>
    <property type="match status" value="1"/>
</dbReference>
<keyword evidence="4" id="KW-0548">Nucleotidyltransferase</keyword>
<dbReference type="STRING" id="84645.A0A498M952"/>
<dbReference type="GO" id="GO:0004190">
    <property type="term" value="F:aspartic-type endopeptidase activity"/>
    <property type="evidence" value="ECO:0007669"/>
    <property type="project" value="InterPro"/>
</dbReference>
<dbReference type="GO" id="GO:0004523">
    <property type="term" value="F:RNA-DNA hybrid ribonuclease activity"/>
    <property type="evidence" value="ECO:0007669"/>
    <property type="project" value="UniProtKB-EC"/>
</dbReference>
<evidence type="ECO:0000259" key="7">
    <source>
        <dbReference type="Pfam" id="PF00078"/>
    </source>
</evidence>
<sequence>MSSGTGEHGVVVVGRTAISDFCHIPICIEGVECTALVDTGSTVTVVHPEVVPEGTQIEDTAVQLRTVTGELAPMKGKGLLTLSVAGVNMQHPVWIANVQDSCILGLDFLRDYGCRLDLSKATLSFSNGQVVKMSPPGARHTNGLAVGSRACHLEDGNDSKCTMPPSVSQQEPLLMRTWPGSASGSAGDIMGELWEIMQRSSGDLDMQQQEQLWELLVEFQDCFACNEVDLGQTSLVQHNIDTGDATLIRQRPRRMPLGRQEVAEQALSKMQRAGVIEPSESHWASPVVMVPKKGGEWPFCVDYRRLNAVTRKDSYPLPRVDECLDLVAGSSWFSSLDLRSGYWQVPLTPEARPKTAFCTDAPLVPAGLEYARQLQDRLDSAHAYARKQLVSAGMRQKRAYDLHTLGRDFGIGEPSEEEREMPEAGQPLGWTMPNTGKAGGGCVSCAVASLGVQGGTAQGQAGPLPGHRITAGQHSTFFTEL</sequence>
<evidence type="ECO:0000256" key="3">
    <source>
        <dbReference type="ARBA" id="ARBA00022679"/>
    </source>
</evidence>
<evidence type="ECO:0000256" key="1">
    <source>
        <dbReference type="ARBA" id="ARBA00010879"/>
    </source>
</evidence>
<dbReference type="SUPFAM" id="SSF56672">
    <property type="entry name" value="DNA/RNA polymerases"/>
    <property type="match status" value="1"/>
</dbReference>
<comment type="caution">
    <text evidence="8">The sequence shown here is derived from an EMBL/GenBank/DDBJ whole genome shotgun (WGS) entry which is preliminary data.</text>
</comment>
<dbReference type="SUPFAM" id="SSF50630">
    <property type="entry name" value="Acid proteases"/>
    <property type="match status" value="1"/>
</dbReference>
<dbReference type="InterPro" id="IPR043128">
    <property type="entry name" value="Rev_trsase/Diguanyl_cyclase"/>
</dbReference>
<dbReference type="Gene3D" id="3.10.10.10">
    <property type="entry name" value="HIV Type 1 Reverse Transcriptase, subunit A, domain 1"/>
    <property type="match status" value="1"/>
</dbReference>
<proteinExistence type="inferred from homology"/>
<dbReference type="PANTHER" id="PTHR37984">
    <property type="entry name" value="PROTEIN CBG26694"/>
    <property type="match status" value="1"/>
</dbReference>
<dbReference type="PROSITE" id="PS00141">
    <property type="entry name" value="ASP_PROTEASE"/>
    <property type="match status" value="1"/>
</dbReference>
<dbReference type="Gene3D" id="2.40.70.10">
    <property type="entry name" value="Acid Proteases"/>
    <property type="match status" value="1"/>
</dbReference>
<keyword evidence="6" id="KW-0255">Endonuclease</keyword>
<keyword evidence="5" id="KW-0540">Nuclease</keyword>
<dbReference type="InterPro" id="IPR001969">
    <property type="entry name" value="Aspartic_peptidase_AS"/>
</dbReference>
<comment type="similarity">
    <text evidence="1">Belongs to the beta type-B retroviral polymerase family. HERV class-II K(HML-2) pol subfamily.</text>
</comment>
<evidence type="ECO:0000256" key="5">
    <source>
        <dbReference type="ARBA" id="ARBA00022722"/>
    </source>
</evidence>